<keyword evidence="4" id="KW-1185">Reference proteome</keyword>
<feature type="coiled-coil region" evidence="1">
    <location>
        <begin position="238"/>
        <end position="303"/>
    </location>
</feature>
<dbReference type="Proteomes" id="UP000199302">
    <property type="component" value="Unassembled WGS sequence"/>
</dbReference>
<dbReference type="AlphaFoldDB" id="A0A1I6D936"/>
<organism evidence="3 4">
    <name type="scientific">Poseidonocella sedimentorum</name>
    <dbReference type="NCBI Taxonomy" id="871652"/>
    <lineage>
        <taxon>Bacteria</taxon>
        <taxon>Pseudomonadati</taxon>
        <taxon>Pseudomonadota</taxon>
        <taxon>Alphaproteobacteria</taxon>
        <taxon>Rhodobacterales</taxon>
        <taxon>Roseobacteraceae</taxon>
        <taxon>Poseidonocella</taxon>
    </lineage>
</organism>
<keyword evidence="1" id="KW-0175">Coiled coil</keyword>
<proteinExistence type="predicted"/>
<evidence type="ECO:0000313" key="4">
    <source>
        <dbReference type="Proteomes" id="UP000199302"/>
    </source>
</evidence>
<evidence type="ECO:0000313" key="3">
    <source>
        <dbReference type="EMBL" id="SFR01918.1"/>
    </source>
</evidence>
<reference evidence="3 4" key="1">
    <citation type="submission" date="2016-10" db="EMBL/GenBank/DDBJ databases">
        <authorList>
            <person name="de Groot N.N."/>
        </authorList>
    </citation>
    <scope>NUCLEOTIDE SEQUENCE [LARGE SCALE GENOMIC DNA]</scope>
    <source>
        <strain evidence="4">KMM 9023,NRIC 0796,JCM 17311,KCTC 23692</strain>
    </source>
</reference>
<protein>
    <submittedName>
        <fullName evidence="3">Uncharacterized conserved protein</fullName>
    </submittedName>
</protein>
<sequence length="477" mass="48057">MAPGGNRGSKSVASDGKDKTDAGSDTEDAPAIWPRDDAEISAEDAADLEALDGVKTSPDEAGSGDQPSENKEISGVSGPESERASADPEGAGASDAPDGNPVSPPPREVLVGGDPLDAEATRTERPEAVSAEQTGSAPDAAPAATAKRGGFVPLVLGGAVAAALGFGAATMTELPFFTGAGGDDPLAARIDGLAAEQEALAAALDAKITDAVAAGTGPLRDEMAELAGSAAEASRAGVAALEERVSELGQTLGAVEERLTAMEKRPIADNVSREAIAAYEREINAMQETVAAQRAEFEALLEEARTVEAGAEETERMAEIRAALGKIRAAVDTGAPYASDLATLEDLTGAEVPEALVDPAENGVPTLPVLQRDFPDAARAALAATRADAAEGGGVGAFFARQLGARSITPREGDDPDAILSRAGASLSAGALEDALAELAALPDVASSAMADWTNAARARQEAIAAAETLAADFTQD</sequence>
<dbReference type="EMBL" id="FOYI01000002">
    <property type="protein sequence ID" value="SFR01918.1"/>
    <property type="molecule type" value="Genomic_DNA"/>
</dbReference>
<dbReference type="STRING" id="871652.SAMN04515673_102439"/>
<evidence type="ECO:0000256" key="1">
    <source>
        <dbReference type="SAM" id="Coils"/>
    </source>
</evidence>
<gene>
    <name evidence="3" type="ORF">SAMN04515673_102439</name>
</gene>
<name>A0A1I6D936_9RHOB</name>
<feature type="compositionally biased region" description="Acidic residues" evidence="2">
    <location>
        <begin position="39"/>
        <end position="50"/>
    </location>
</feature>
<accession>A0A1I6D936</accession>
<feature type="region of interest" description="Disordered" evidence="2">
    <location>
        <begin position="1"/>
        <end position="144"/>
    </location>
</feature>
<evidence type="ECO:0000256" key="2">
    <source>
        <dbReference type="SAM" id="MobiDB-lite"/>
    </source>
</evidence>